<dbReference type="InterPro" id="IPR021224">
    <property type="entry name" value="DUF2690"/>
</dbReference>
<sequence length="289" mass="30108">MTETRPECARLAAELRLLRDRSGLSLAALAIESAYSKSSWQRYLAGRALPPWLAVRALCHLANEPEPPVRALWELAEATWSRRSAVAAPAVAVGATATAESLAPSTDAGFEGPACPAAVVTPTEPAPHPRRRWRPALALAAVVALLGIGLAAGAGNGGRQAHATPSVSGFHVACTGMSCNGRDPGTALCGVEPQTLLHVQTPAGAGLEIRYNPVCRAAWARVWNAPTGDVLAITVPGQPPQRVTVAHGRNLDPFVYTPLIAVLSSESQLRACLTATLDKPSACYSTASP</sequence>
<keyword evidence="3" id="KW-1185">Reference proteome</keyword>
<name>A0ABT1PQ07_9ACTN</name>
<keyword evidence="1" id="KW-0472">Membrane</keyword>
<dbReference type="Pfam" id="PF13560">
    <property type="entry name" value="HTH_31"/>
    <property type="match status" value="1"/>
</dbReference>
<proteinExistence type="predicted"/>
<keyword evidence="1" id="KW-0812">Transmembrane</keyword>
<protein>
    <submittedName>
        <fullName evidence="2">XRE family transcriptional regulator</fullName>
    </submittedName>
</protein>
<organism evidence="2 3">
    <name type="scientific">Streptomyces humicola</name>
    <dbReference type="NCBI Taxonomy" id="2953240"/>
    <lineage>
        <taxon>Bacteria</taxon>
        <taxon>Bacillati</taxon>
        <taxon>Actinomycetota</taxon>
        <taxon>Actinomycetes</taxon>
        <taxon>Kitasatosporales</taxon>
        <taxon>Streptomycetaceae</taxon>
        <taxon>Streptomyces</taxon>
    </lineage>
</organism>
<dbReference type="Proteomes" id="UP001057702">
    <property type="component" value="Unassembled WGS sequence"/>
</dbReference>
<evidence type="ECO:0000313" key="2">
    <source>
        <dbReference type="EMBL" id="MCQ4079773.1"/>
    </source>
</evidence>
<dbReference type="InterPro" id="IPR001387">
    <property type="entry name" value="Cro/C1-type_HTH"/>
</dbReference>
<feature type="transmembrane region" description="Helical" evidence="1">
    <location>
        <begin position="136"/>
        <end position="155"/>
    </location>
</feature>
<dbReference type="EMBL" id="JANFNG010000002">
    <property type="protein sequence ID" value="MCQ4079773.1"/>
    <property type="molecule type" value="Genomic_DNA"/>
</dbReference>
<dbReference type="SUPFAM" id="SSF47413">
    <property type="entry name" value="lambda repressor-like DNA-binding domains"/>
    <property type="match status" value="1"/>
</dbReference>
<dbReference type="CDD" id="cd00093">
    <property type="entry name" value="HTH_XRE"/>
    <property type="match status" value="1"/>
</dbReference>
<gene>
    <name evidence="2" type="ORF">NGB36_03980</name>
</gene>
<dbReference type="Pfam" id="PF10901">
    <property type="entry name" value="DUF2690"/>
    <property type="match status" value="1"/>
</dbReference>
<reference evidence="2" key="1">
    <citation type="submission" date="2022-06" db="EMBL/GenBank/DDBJ databases">
        <title>Draft genome sequence of Streptomyces sp. RB6PN25 isolated from peat swamp forest in Thailand.</title>
        <authorList>
            <person name="Duangmal K."/>
            <person name="Klaysubun C."/>
        </authorList>
    </citation>
    <scope>NUCLEOTIDE SEQUENCE</scope>
    <source>
        <strain evidence="2">RB6PN25</strain>
    </source>
</reference>
<comment type="caution">
    <text evidence="2">The sequence shown here is derived from an EMBL/GenBank/DDBJ whole genome shotgun (WGS) entry which is preliminary data.</text>
</comment>
<dbReference type="InterPro" id="IPR010982">
    <property type="entry name" value="Lambda_DNA-bd_dom_sf"/>
</dbReference>
<evidence type="ECO:0000313" key="3">
    <source>
        <dbReference type="Proteomes" id="UP001057702"/>
    </source>
</evidence>
<dbReference type="RefSeq" id="WP_255918639.1">
    <property type="nucleotide sequence ID" value="NZ_JANFNG010000002.1"/>
</dbReference>
<keyword evidence="1" id="KW-1133">Transmembrane helix</keyword>
<accession>A0ABT1PQ07</accession>
<evidence type="ECO:0000256" key="1">
    <source>
        <dbReference type="SAM" id="Phobius"/>
    </source>
</evidence>